<proteinExistence type="predicted"/>
<feature type="compositionally biased region" description="Basic residues" evidence="1">
    <location>
        <begin position="335"/>
        <end position="344"/>
    </location>
</feature>
<dbReference type="STRING" id="698492.A0A0E9NRX4"/>
<organism evidence="2 3">
    <name type="scientific">Saitoella complicata (strain BCRC 22490 / CBS 7301 / JCM 7358 / NBRC 10748 / NRRL Y-17804)</name>
    <dbReference type="NCBI Taxonomy" id="698492"/>
    <lineage>
        <taxon>Eukaryota</taxon>
        <taxon>Fungi</taxon>
        <taxon>Dikarya</taxon>
        <taxon>Ascomycota</taxon>
        <taxon>Taphrinomycotina</taxon>
        <taxon>Taphrinomycotina incertae sedis</taxon>
        <taxon>Saitoella</taxon>
    </lineage>
</organism>
<feature type="region of interest" description="Disordered" evidence="1">
    <location>
        <begin position="156"/>
        <end position="194"/>
    </location>
</feature>
<evidence type="ECO:0000313" key="2">
    <source>
        <dbReference type="EMBL" id="GAO52185.1"/>
    </source>
</evidence>
<feature type="compositionally biased region" description="Polar residues" evidence="1">
    <location>
        <begin position="441"/>
        <end position="451"/>
    </location>
</feature>
<gene>
    <name evidence="2" type="ORF">G7K_6268-t1</name>
</gene>
<feature type="region of interest" description="Disordered" evidence="1">
    <location>
        <begin position="221"/>
        <end position="553"/>
    </location>
</feature>
<feature type="compositionally biased region" description="Pro residues" evidence="1">
    <location>
        <begin position="270"/>
        <end position="280"/>
    </location>
</feature>
<feature type="compositionally biased region" description="Acidic residues" evidence="1">
    <location>
        <begin position="182"/>
        <end position="194"/>
    </location>
</feature>
<name>A0A0E9NRX4_SAICN</name>
<feature type="compositionally biased region" description="Low complexity" evidence="1">
    <location>
        <begin position="414"/>
        <end position="423"/>
    </location>
</feature>
<comment type="caution">
    <text evidence="2">The sequence shown here is derived from an EMBL/GenBank/DDBJ whole genome shotgun (WGS) entry which is preliminary data.</text>
</comment>
<dbReference type="EMBL" id="BACD03000062">
    <property type="protein sequence ID" value="GAO52185.1"/>
    <property type="molecule type" value="Genomic_DNA"/>
</dbReference>
<feature type="compositionally biased region" description="Low complexity" evidence="1">
    <location>
        <begin position="360"/>
        <end position="387"/>
    </location>
</feature>
<dbReference type="AlphaFoldDB" id="A0A0E9NRX4"/>
<feature type="region of interest" description="Disordered" evidence="1">
    <location>
        <begin position="624"/>
        <end position="653"/>
    </location>
</feature>
<feature type="compositionally biased region" description="Acidic residues" evidence="1">
    <location>
        <begin position="221"/>
        <end position="238"/>
    </location>
</feature>
<feature type="compositionally biased region" description="Low complexity" evidence="1">
    <location>
        <begin position="625"/>
        <end position="652"/>
    </location>
</feature>
<accession>A0A0E9NRX4</accession>
<feature type="compositionally biased region" description="Basic and acidic residues" evidence="1">
    <location>
        <begin position="322"/>
        <end position="334"/>
    </location>
</feature>
<keyword evidence="3" id="KW-1185">Reference proteome</keyword>
<protein>
    <submittedName>
        <fullName evidence="2">Uncharacterized protein</fullName>
    </submittedName>
</protein>
<reference evidence="2 3" key="2">
    <citation type="journal article" date="2014" name="J. Gen. Appl. Microbiol.">
        <title>The early diverging ascomycetous budding yeast Saitoella complicata has three histone deacetylases belonging to the Clr6, Hos2, and Rpd3 lineages.</title>
        <authorList>
            <person name="Nishida H."/>
            <person name="Matsumoto T."/>
            <person name="Kondo S."/>
            <person name="Hamamoto M."/>
            <person name="Yoshikawa H."/>
        </authorList>
    </citation>
    <scope>NUCLEOTIDE SEQUENCE [LARGE SCALE GENOMIC DNA]</scope>
    <source>
        <strain evidence="2 3">NRRL Y-17804</strain>
    </source>
</reference>
<sequence length="693" mass="74796">MDAATNNCSGYLVRGFQTLAEAEAHFAAQTDNVRTVERPAQVANRPTRRSLKRLQTRAVAAAQGCTLEPDFALPQSPVSPPNQQQFVAPRTPPTQPPLFLLPPTSYTSTPISPPPNATHFGVPAMGYRRWLWLQTNRSSSSATPLTDAQQRHISMLRARRPPTPPRSPLGHGWYADHHDVNDSDSSDEDSEQDMDEHIYAPRVSPPAVEDIDDSMASVNEDDLEMNESLAEEGEEEVLGVESTSVGDEDDVFKVPQTPAEEVADEAYTLPSPPQATPVPFPATGESWLAVDTASKKHKKRKSPEKSSDAPPAADQRLITDYPKAKADKDKSSKTKEKKKRKKQKTGNEGLTTHKEKQMKTSSSAASTSVSAATAAPPSTPSGSRSSTWQPTTMSPTLTNVVTFSAILTPPPSSPLCDDSSPLPQSHVEPPPSSPLTAPAEQPSTPLTSQELRASIPEPSLHRMDTGCGRPAVLSSSIPESVAKSRVGDQLIRGEKRKGSLAQVSTPVIDGTYQPRNGNREKRRKAKEKQQGGKEVQTDEVVKPVPWQSGTKPDSYVEGYVAGLPEVLAFLQSADADKEYGHRVVHYCEGAPIIGDSVSDTVTDDEIIDDGADLQDGFTEEEIRAAKASSASKTITKGKGKATPSRARSSSAPEKYTRVNIDYATADGVKRTACLRLHKSVSINNLTITVEPST</sequence>
<dbReference type="Proteomes" id="UP000033140">
    <property type="component" value="Unassembled WGS sequence"/>
</dbReference>
<reference evidence="2 3" key="1">
    <citation type="journal article" date="2011" name="J. Gen. Appl. Microbiol.">
        <title>Draft genome sequencing of the enigmatic yeast Saitoella complicata.</title>
        <authorList>
            <person name="Nishida H."/>
            <person name="Hamamoto M."/>
            <person name="Sugiyama J."/>
        </authorList>
    </citation>
    <scope>NUCLEOTIDE SEQUENCE [LARGE SCALE GENOMIC DNA]</scope>
    <source>
        <strain evidence="2 3">NRRL Y-17804</strain>
    </source>
</reference>
<feature type="compositionally biased region" description="Polar residues" evidence="1">
    <location>
        <begin position="388"/>
        <end position="402"/>
    </location>
</feature>
<reference evidence="2 3" key="3">
    <citation type="journal article" date="2015" name="Genome Announc.">
        <title>Draft Genome Sequence of the Archiascomycetous Yeast Saitoella complicata.</title>
        <authorList>
            <person name="Yamauchi K."/>
            <person name="Kondo S."/>
            <person name="Hamamoto M."/>
            <person name="Takahashi Y."/>
            <person name="Ogura Y."/>
            <person name="Hayashi T."/>
            <person name="Nishida H."/>
        </authorList>
    </citation>
    <scope>NUCLEOTIDE SEQUENCE [LARGE SCALE GENOMIC DNA]</scope>
    <source>
        <strain evidence="2 3">NRRL Y-17804</strain>
    </source>
</reference>
<feature type="compositionally biased region" description="Basic and acidic residues" evidence="1">
    <location>
        <begin position="527"/>
        <end position="541"/>
    </location>
</feature>
<evidence type="ECO:0000313" key="3">
    <source>
        <dbReference type="Proteomes" id="UP000033140"/>
    </source>
</evidence>
<evidence type="ECO:0000256" key="1">
    <source>
        <dbReference type="SAM" id="MobiDB-lite"/>
    </source>
</evidence>